<dbReference type="InterPro" id="IPR025547">
    <property type="entry name" value="YtzH"/>
</dbReference>
<accession>A0A511V0U0</accession>
<dbReference type="AlphaFoldDB" id="A0A511V0U0"/>
<evidence type="ECO:0000313" key="2">
    <source>
        <dbReference type="Proteomes" id="UP000321491"/>
    </source>
</evidence>
<dbReference type="EMBL" id="BJXW01000046">
    <property type="protein sequence ID" value="GEN32489.1"/>
    <property type="molecule type" value="Genomic_DNA"/>
</dbReference>
<reference evidence="1 2" key="1">
    <citation type="submission" date="2019-07" db="EMBL/GenBank/DDBJ databases">
        <title>Whole genome shotgun sequence of Cerasibacillus quisquiliarum NBRC 102429.</title>
        <authorList>
            <person name="Hosoyama A."/>
            <person name="Uohara A."/>
            <person name="Ohji S."/>
            <person name="Ichikawa N."/>
        </authorList>
    </citation>
    <scope>NUCLEOTIDE SEQUENCE [LARGE SCALE GENOMIC DNA]</scope>
    <source>
        <strain evidence="1 2">NBRC 102429</strain>
    </source>
</reference>
<keyword evidence="2" id="KW-1185">Reference proteome</keyword>
<name>A0A511V0U0_9BACI</name>
<dbReference type="RefSeq" id="WP_146938823.1">
    <property type="nucleotide sequence ID" value="NZ_BJXW01000046.1"/>
</dbReference>
<proteinExistence type="predicted"/>
<dbReference type="Proteomes" id="UP000321491">
    <property type="component" value="Unassembled WGS sequence"/>
</dbReference>
<evidence type="ECO:0000313" key="1">
    <source>
        <dbReference type="EMBL" id="GEN32489.1"/>
    </source>
</evidence>
<sequence>MRLNIAHQLQLLHDLLEDHALDFDYSLSEYEQIKRLVQSIISQSQISNEELIQVLPEIYHYGSQGKHVQNIEEHIITNQEQIKNWLNTIIHSLNEHRHDVIR</sequence>
<dbReference type="Pfam" id="PF14165">
    <property type="entry name" value="YtzH"/>
    <property type="match status" value="1"/>
</dbReference>
<evidence type="ECO:0008006" key="3">
    <source>
        <dbReference type="Google" id="ProtNLM"/>
    </source>
</evidence>
<organism evidence="1 2">
    <name type="scientific">Cerasibacillus quisquiliarum</name>
    <dbReference type="NCBI Taxonomy" id="227865"/>
    <lineage>
        <taxon>Bacteria</taxon>
        <taxon>Bacillati</taxon>
        <taxon>Bacillota</taxon>
        <taxon>Bacilli</taxon>
        <taxon>Bacillales</taxon>
        <taxon>Bacillaceae</taxon>
        <taxon>Cerasibacillus</taxon>
    </lineage>
</organism>
<comment type="caution">
    <text evidence="1">The sequence shown here is derived from an EMBL/GenBank/DDBJ whole genome shotgun (WGS) entry which is preliminary data.</text>
</comment>
<protein>
    <recommendedName>
        <fullName evidence="3">YtzH-like protein</fullName>
    </recommendedName>
</protein>
<gene>
    <name evidence="1" type="ORF">CQU01_27270</name>
</gene>
<dbReference type="OrthoDB" id="2968867at2"/>